<dbReference type="InterPro" id="IPR034279">
    <property type="entry name" value="CuRO_3_CopA"/>
</dbReference>
<dbReference type="NCBIfam" id="TIGR01409">
    <property type="entry name" value="TAT_signal_seq"/>
    <property type="match status" value="1"/>
</dbReference>
<reference evidence="8" key="1">
    <citation type="submission" date="2017-09" db="EMBL/GenBank/DDBJ databases">
        <title>Genome sequence of Nannocystis excedens DSM 71.</title>
        <authorList>
            <person name="Blom J."/>
        </authorList>
    </citation>
    <scope>NUCLEOTIDE SEQUENCE [LARGE SCALE GENOMIC DNA]</scope>
    <source>
        <strain evidence="8">type strain: E19</strain>
    </source>
</reference>
<keyword evidence="3" id="KW-0732">Signal</keyword>
<protein>
    <submittedName>
        <fullName evidence="7">Copper resistance protein A</fullName>
    </submittedName>
</protein>
<dbReference type="EMBL" id="LT960614">
    <property type="protein sequence ID" value="SON55381.1"/>
    <property type="molecule type" value="Genomic_DNA"/>
</dbReference>
<accession>A0A2C9D6K9</accession>
<evidence type="ECO:0000313" key="8">
    <source>
        <dbReference type="Proteomes" id="UP000223606"/>
    </source>
</evidence>
<dbReference type="Proteomes" id="UP000223606">
    <property type="component" value="Chromosome 1"/>
</dbReference>
<evidence type="ECO:0000259" key="5">
    <source>
        <dbReference type="Pfam" id="PF07731"/>
    </source>
</evidence>
<dbReference type="RefSeq" id="WP_099555899.1">
    <property type="nucleotide sequence ID" value="NZ_LT960614.1"/>
</dbReference>
<dbReference type="InterPro" id="IPR001117">
    <property type="entry name" value="Cu-oxidase_2nd"/>
</dbReference>
<dbReference type="InterPro" id="IPR002355">
    <property type="entry name" value="Cu_oxidase_Cu_BS"/>
</dbReference>
<organism evidence="7 8">
    <name type="scientific">Hartmannibacter diazotrophicus</name>
    <dbReference type="NCBI Taxonomy" id="1482074"/>
    <lineage>
        <taxon>Bacteria</taxon>
        <taxon>Pseudomonadati</taxon>
        <taxon>Pseudomonadota</taxon>
        <taxon>Alphaproteobacteria</taxon>
        <taxon>Hyphomicrobiales</taxon>
        <taxon>Pleomorphomonadaceae</taxon>
        <taxon>Hartmannibacter</taxon>
    </lineage>
</organism>
<evidence type="ECO:0000259" key="6">
    <source>
        <dbReference type="Pfam" id="PF07732"/>
    </source>
</evidence>
<evidence type="ECO:0000256" key="3">
    <source>
        <dbReference type="SAM" id="SignalP"/>
    </source>
</evidence>
<dbReference type="AlphaFoldDB" id="A0A2C9D6K9"/>
<dbReference type="PROSITE" id="PS51318">
    <property type="entry name" value="TAT"/>
    <property type="match status" value="1"/>
</dbReference>
<dbReference type="Gene3D" id="2.60.40.420">
    <property type="entry name" value="Cupredoxins - blue copper proteins"/>
    <property type="match status" value="3"/>
</dbReference>
<dbReference type="Pfam" id="PF00394">
    <property type="entry name" value="Cu-oxidase"/>
    <property type="match status" value="1"/>
</dbReference>
<dbReference type="GO" id="GO:0016491">
    <property type="term" value="F:oxidoreductase activity"/>
    <property type="evidence" value="ECO:0007669"/>
    <property type="project" value="UniProtKB-KW"/>
</dbReference>
<keyword evidence="2" id="KW-0560">Oxidoreductase</keyword>
<dbReference type="InterPro" id="IPR019546">
    <property type="entry name" value="TAT_signal_bac_arc"/>
</dbReference>
<gene>
    <name evidence="7" type="primary">copA_1</name>
    <name evidence="7" type="ORF">HDIA_1840</name>
</gene>
<feature type="signal peptide" evidence="3">
    <location>
        <begin position="1"/>
        <end position="27"/>
    </location>
</feature>
<dbReference type="Pfam" id="PF07732">
    <property type="entry name" value="Cu-oxidase_3"/>
    <property type="match status" value="1"/>
</dbReference>
<dbReference type="CDD" id="cd13865">
    <property type="entry name" value="CuRO_1_LCC_like_3"/>
    <property type="match status" value="1"/>
</dbReference>
<dbReference type="GO" id="GO:0005507">
    <property type="term" value="F:copper ion binding"/>
    <property type="evidence" value="ECO:0007669"/>
    <property type="project" value="InterPro"/>
</dbReference>
<name>A0A2C9D6K9_9HYPH</name>
<feature type="domain" description="Plastocyanin-like" evidence="5">
    <location>
        <begin position="406"/>
        <end position="498"/>
    </location>
</feature>
<dbReference type="InterPro" id="IPR011707">
    <property type="entry name" value="Cu-oxidase-like_N"/>
</dbReference>
<dbReference type="PROSITE" id="PS00079">
    <property type="entry name" value="MULTICOPPER_OXIDASE1"/>
    <property type="match status" value="1"/>
</dbReference>
<evidence type="ECO:0000256" key="2">
    <source>
        <dbReference type="ARBA" id="ARBA00023002"/>
    </source>
</evidence>
<keyword evidence="8" id="KW-1185">Reference proteome</keyword>
<proteinExistence type="predicted"/>
<evidence type="ECO:0000313" key="7">
    <source>
        <dbReference type="EMBL" id="SON55381.1"/>
    </source>
</evidence>
<dbReference type="InterPro" id="IPR045087">
    <property type="entry name" value="Cu-oxidase_fam"/>
</dbReference>
<dbReference type="Pfam" id="PF07731">
    <property type="entry name" value="Cu-oxidase_2"/>
    <property type="match status" value="1"/>
</dbReference>
<dbReference type="SUPFAM" id="SSF49503">
    <property type="entry name" value="Cupredoxins"/>
    <property type="match status" value="3"/>
</dbReference>
<dbReference type="InterPro" id="IPR006311">
    <property type="entry name" value="TAT_signal"/>
</dbReference>
<dbReference type="OrthoDB" id="9757546at2"/>
<feature type="domain" description="Plastocyanin-like" evidence="6">
    <location>
        <begin position="59"/>
        <end position="144"/>
    </location>
</feature>
<dbReference type="PANTHER" id="PTHR11709:SF511">
    <property type="entry name" value="LACCASE"/>
    <property type="match status" value="1"/>
</dbReference>
<dbReference type="InterPro" id="IPR008972">
    <property type="entry name" value="Cupredoxin"/>
</dbReference>
<dbReference type="PANTHER" id="PTHR11709">
    <property type="entry name" value="MULTI-COPPER OXIDASE"/>
    <property type="match status" value="1"/>
</dbReference>
<dbReference type="CDD" id="cd13896">
    <property type="entry name" value="CuRO_3_CopA"/>
    <property type="match status" value="1"/>
</dbReference>
<feature type="chain" id="PRO_5012541919" evidence="3">
    <location>
        <begin position="28"/>
        <end position="502"/>
    </location>
</feature>
<keyword evidence="1" id="KW-0479">Metal-binding</keyword>
<dbReference type="PROSITE" id="PS00080">
    <property type="entry name" value="MULTICOPPER_OXIDASE2"/>
    <property type="match status" value="1"/>
</dbReference>
<feature type="domain" description="Plastocyanin-like" evidence="4">
    <location>
        <begin position="245"/>
        <end position="339"/>
    </location>
</feature>
<dbReference type="InterPro" id="IPR033138">
    <property type="entry name" value="Cu_oxidase_CS"/>
</dbReference>
<dbReference type="KEGG" id="hdi:HDIA_1840"/>
<sequence length="502" mass="53571">MNRRDFMKAALAGVAAGPISFSASALAANAQTLTIGTRTIEVGGRAATVYSLLGPDGRPGLTLDAGAQFDVALRNGLSERTMIHWHGLTPPFEQDGVPDLPKPMLEPGETRDYNFPVGEGGTYWMHAHTLQEQNLLAAPLVVRTAEDRAADEQEVVVLLHDFSFTPAEELLGKLKGSSGAAMPMAGAMDHGGQQNGMGMMGNMPMDGSAMNHAMGQGMAGGMMGMAGGMGHMAMGDMDLNDIEYDAYLANDRTLDDPEVVQVDRNGTVRLRIINGAASTAFTIDLGSLDGTLIAVDGQPVVPVSGRRIPLTMSQRADIRVRIPAAGGAFPILALREGAAERTGIVLATAGAEVHKLDSRGELLGPVLDLELESRLQALNPLSERPASRSYMVHLMGNMMSYDWAMAGDADILVHRGERAEVTLMNMSMMAHPMHLHGHHFQVVAINGNRISGAMRDSVLVPPMQSVTFAVDANNPGRWAFHCHHLYHMASGMMGRFAYAGVS</sequence>
<evidence type="ECO:0000259" key="4">
    <source>
        <dbReference type="Pfam" id="PF00394"/>
    </source>
</evidence>
<evidence type="ECO:0000256" key="1">
    <source>
        <dbReference type="ARBA" id="ARBA00022723"/>
    </source>
</evidence>
<dbReference type="CDD" id="cd13887">
    <property type="entry name" value="CuRO_2_MCO_like_2"/>
    <property type="match status" value="1"/>
</dbReference>
<dbReference type="InterPro" id="IPR011706">
    <property type="entry name" value="Cu-oxidase_C"/>
</dbReference>